<dbReference type="SUPFAM" id="SSF48208">
    <property type="entry name" value="Six-hairpin glycosidases"/>
    <property type="match status" value="1"/>
</dbReference>
<comment type="catalytic activity">
    <reaction evidence="1 9">
        <text>Endohydrolysis of (1-&gt;4)-beta-D-glucosidic linkages in cellulose, lichenin and cereal beta-D-glucans.</text>
        <dbReference type="EC" id="3.2.1.4"/>
    </reaction>
</comment>
<keyword evidence="9" id="KW-0732">Signal</keyword>
<evidence type="ECO:0000313" key="11">
    <source>
        <dbReference type="EMBL" id="CAL8141716.1"/>
    </source>
</evidence>
<organism evidence="11 12">
    <name type="scientific">Orchesella dallaii</name>
    <dbReference type="NCBI Taxonomy" id="48710"/>
    <lineage>
        <taxon>Eukaryota</taxon>
        <taxon>Metazoa</taxon>
        <taxon>Ecdysozoa</taxon>
        <taxon>Arthropoda</taxon>
        <taxon>Hexapoda</taxon>
        <taxon>Collembola</taxon>
        <taxon>Entomobryomorpha</taxon>
        <taxon>Entomobryoidea</taxon>
        <taxon>Orchesellidae</taxon>
        <taxon>Orchesellinae</taxon>
        <taxon>Orchesella</taxon>
    </lineage>
</organism>
<name>A0ABP1S2J5_9HEXA</name>
<feature type="chain" id="PRO_5044986776" description="Endoglucanase" evidence="9">
    <location>
        <begin position="30"/>
        <end position="590"/>
    </location>
</feature>
<comment type="similarity">
    <text evidence="2 8 9">Belongs to the glycosyl hydrolase 9 (cellulase E) family.</text>
</comment>
<evidence type="ECO:0000256" key="4">
    <source>
        <dbReference type="ARBA" id="ARBA00023001"/>
    </source>
</evidence>
<evidence type="ECO:0000313" key="12">
    <source>
        <dbReference type="Proteomes" id="UP001642540"/>
    </source>
</evidence>
<keyword evidence="6 8" id="KW-0326">Glycosidase</keyword>
<dbReference type="InterPro" id="IPR001701">
    <property type="entry name" value="Glyco_hydro_9"/>
</dbReference>
<feature type="domain" description="Glycoside hydrolase family 9" evidence="10">
    <location>
        <begin position="155"/>
        <end position="577"/>
    </location>
</feature>
<dbReference type="EMBL" id="CAXLJM020000147">
    <property type="protein sequence ID" value="CAL8141716.1"/>
    <property type="molecule type" value="Genomic_DNA"/>
</dbReference>
<dbReference type="InterPro" id="IPR008928">
    <property type="entry name" value="6-hairpin_glycosidase_sf"/>
</dbReference>
<evidence type="ECO:0000256" key="5">
    <source>
        <dbReference type="ARBA" id="ARBA00023277"/>
    </source>
</evidence>
<evidence type="ECO:0000259" key="10">
    <source>
        <dbReference type="Pfam" id="PF00759"/>
    </source>
</evidence>
<feature type="active site" evidence="8">
    <location>
        <position position="564"/>
    </location>
</feature>
<dbReference type="InterPro" id="IPR012341">
    <property type="entry name" value="6hp_glycosidase-like_sf"/>
</dbReference>
<dbReference type="Pfam" id="PF00759">
    <property type="entry name" value="Glyco_hydro_9"/>
    <property type="match status" value="1"/>
</dbReference>
<dbReference type="PANTHER" id="PTHR22298">
    <property type="entry name" value="ENDO-1,4-BETA-GLUCANASE"/>
    <property type="match status" value="1"/>
</dbReference>
<dbReference type="EC" id="3.2.1.4" evidence="9"/>
<dbReference type="Gene3D" id="1.50.10.10">
    <property type="match status" value="1"/>
</dbReference>
<comment type="caution">
    <text evidence="11">The sequence shown here is derived from an EMBL/GenBank/DDBJ whole genome shotgun (WGS) entry which is preliminary data.</text>
</comment>
<evidence type="ECO:0000256" key="6">
    <source>
        <dbReference type="ARBA" id="ARBA00023295"/>
    </source>
</evidence>
<dbReference type="InterPro" id="IPR033126">
    <property type="entry name" value="Glyco_hydro_9_Asp/Glu_AS"/>
</dbReference>
<keyword evidence="12" id="KW-1185">Reference proteome</keyword>
<dbReference type="Proteomes" id="UP001642540">
    <property type="component" value="Unassembled WGS sequence"/>
</dbReference>
<sequence>MAKLNFSNMKGKILSVTALLLCCASVSLGAVEYIRHSQGYYEAKLIFRLEASVEQWTSRFQFESTVQNFTVRVPNTQIFNASNAITYNFGSVGYFPIAVGEWAIDFSVAYQDTGSMPQLQLASFNGRDLDTGYIAPPTTTARPTKPPPSTGEHHYDEIIALSLEFYEAQRSGKLPPNNRIWWRGDSFLDDGQLNGLDLSGGYTDAADLVKFGFALVSTTTVLNWGLIDFLPGYNSANQTGYAEDAVKWALDFLIKAHPTSHEFYGQVADADVDHAWWGRPEDWDQGLRESWKITRDKPGSELAAEGAAAFASGYLVFRNRNSSYAQELLRHARELYSFADEFRGDYTDAIPAEGFYDSWSGYGDELGWAAAWLYRATNESKYLQDVNRHWTEFNLSRRADKFSWDDKKAGLQVLMGKLTREDKYLSPATQFCDYMKNTQQRTPKGLVFIQEWGSLRHSANIAFICLNLAELGVKSAEYREFAKEQIHYALGAGGRSYVVGYGENPPQRPRHRASSCPPRPSPCNRQNGLYNPGPNYYTLYGALVGGPGSQDDYVDDRDDYVRNEVAIDYNAGFQGALAALQKLKINGQLP</sequence>
<evidence type="ECO:0000256" key="2">
    <source>
        <dbReference type="ARBA" id="ARBA00007072"/>
    </source>
</evidence>
<gene>
    <name evidence="11" type="ORF">ODALV1_LOCUS28842</name>
</gene>
<feature type="signal peptide" evidence="9">
    <location>
        <begin position="1"/>
        <end position="29"/>
    </location>
</feature>
<evidence type="ECO:0000256" key="8">
    <source>
        <dbReference type="PROSITE-ProRule" id="PRU10060"/>
    </source>
</evidence>
<evidence type="ECO:0000256" key="7">
    <source>
        <dbReference type="ARBA" id="ARBA00023326"/>
    </source>
</evidence>
<feature type="active site" evidence="8">
    <location>
        <position position="555"/>
    </location>
</feature>
<keyword evidence="5 8" id="KW-0119">Carbohydrate metabolism</keyword>
<keyword evidence="3 8" id="KW-0378">Hydrolase</keyword>
<reference evidence="11 12" key="1">
    <citation type="submission" date="2024-08" db="EMBL/GenBank/DDBJ databases">
        <authorList>
            <person name="Cucini C."/>
            <person name="Frati F."/>
        </authorList>
    </citation>
    <scope>NUCLEOTIDE SEQUENCE [LARGE SCALE GENOMIC DNA]</scope>
</reference>
<proteinExistence type="inferred from homology"/>
<keyword evidence="7 8" id="KW-0624">Polysaccharide degradation</keyword>
<evidence type="ECO:0000256" key="1">
    <source>
        <dbReference type="ARBA" id="ARBA00000966"/>
    </source>
</evidence>
<protein>
    <recommendedName>
        <fullName evidence="9">Endoglucanase</fullName>
        <ecNumber evidence="9">3.2.1.4</ecNumber>
    </recommendedName>
</protein>
<accession>A0ABP1S2J5</accession>
<evidence type="ECO:0000256" key="9">
    <source>
        <dbReference type="RuleBase" id="RU361166"/>
    </source>
</evidence>
<keyword evidence="4 9" id="KW-0136">Cellulose degradation</keyword>
<dbReference type="PROSITE" id="PS00698">
    <property type="entry name" value="GH9_3"/>
    <property type="match status" value="1"/>
</dbReference>
<evidence type="ECO:0000256" key="3">
    <source>
        <dbReference type="ARBA" id="ARBA00022801"/>
    </source>
</evidence>